<reference evidence="4" key="1">
    <citation type="journal article" date="2013" name="Nature">
        <title>Pan genome of the phytoplankton Emiliania underpins its global distribution.</title>
        <authorList>
            <person name="Read B.A."/>
            <person name="Kegel J."/>
            <person name="Klute M.J."/>
            <person name="Kuo A."/>
            <person name="Lefebvre S.C."/>
            <person name="Maumus F."/>
            <person name="Mayer C."/>
            <person name="Miller J."/>
            <person name="Monier A."/>
            <person name="Salamov A."/>
            <person name="Young J."/>
            <person name="Aguilar M."/>
            <person name="Claverie J.M."/>
            <person name="Frickenhaus S."/>
            <person name="Gonzalez K."/>
            <person name="Herman E.K."/>
            <person name="Lin Y.C."/>
            <person name="Napier J."/>
            <person name="Ogata H."/>
            <person name="Sarno A.F."/>
            <person name="Shmutz J."/>
            <person name="Schroeder D."/>
            <person name="de Vargas C."/>
            <person name="Verret F."/>
            <person name="von Dassow P."/>
            <person name="Valentin K."/>
            <person name="Van de Peer Y."/>
            <person name="Wheeler G."/>
            <person name="Dacks J.B."/>
            <person name="Delwiche C.F."/>
            <person name="Dyhrman S.T."/>
            <person name="Glockner G."/>
            <person name="John U."/>
            <person name="Richards T."/>
            <person name="Worden A.Z."/>
            <person name="Zhang X."/>
            <person name="Grigoriev I.V."/>
            <person name="Allen A.E."/>
            <person name="Bidle K."/>
            <person name="Borodovsky M."/>
            <person name="Bowler C."/>
            <person name="Brownlee C."/>
            <person name="Cock J.M."/>
            <person name="Elias M."/>
            <person name="Gladyshev V.N."/>
            <person name="Groth M."/>
            <person name="Guda C."/>
            <person name="Hadaegh A."/>
            <person name="Iglesias-Rodriguez M.D."/>
            <person name="Jenkins J."/>
            <person name="Jones B.M."/>
            <person name="Lawson T."/>
            <person name="Leese F."/>
            <person name="Lindquist E."/>
            <person name="Lobanov A."/>
            <person name="Lomsadze A."/>
            <person name="Malik S.B."/>
            <person name="Marsh M.E."/>
            <person name="Mackinder L."/>
            <person name="Mock T."/>
            <person name="Mueller-Roeber B."/>
            <person name="Pagarete A."/>
            <person name="Parker M."/>
            <person name="Probert I."/>
            <person name="Quesneville H."/>
            <person name="Raines C."/>
            <person name="Rensing S.A."/>
            <person name="Riano-Pachon D.M."/>
            <person name="Richier S."/>
            <person name="Rokitta S."/>
            <person name="Shiraiwa Y."/>
            <person name="Soanes D.M."/>
            <person name="van der Giezen M."/>
            <person name="Wahlund T.M."/>
            <person name="Williams B."/>
            <person name="Wilson W."/>
            <person name="Wolfe G."/>
            <person name="Wurch L.L."/>
        </authorList>
    </citation>
    <scope>NUCLEOTIDE SEQUENCE</scope>
</reference>
<dbReference type="GeneID" id="17262288"/>
<feature type="transmembrane region" description="Helical" evidence="1">
    <location>
        <begin position="162"/>
        <end position="182"/>
    </location>
</feature>
<feature type="transmembrane region" description="Helical" evidence="1">
    <location>
        <begin position="241"/>
        <end position="262"/>
    </location>
</feature>
<dbReference type="HOGENOM" id="CLU_033094_0_0_1"/>
<dbReference type="GeneID" id="17274093"/>
<feature type="transmembrane region" description="Helical" evidence="1">
    <location>
        <begin position="215"/>
        <end position="234"/>
    </location>
</feature>
<dbReference type="Proteomes" id="UP000013827">
    <property type="component" value="Unassembled WGS sequence"/>
</dbReference>
<proteinExistence type="predicted"/>
<sequence length="373" mass="41577">MRVEKSDIPTKAQVRQAIPAHCFKRNTAKSMMYAAISVAQSAACLWAGTLIPMKAAFAPLWLAYAAVTGTVWTGMWVVAHECGHKAFSDNLKLQDAVGYFLHTLLLVPYFSWQRSHAVHHAHTNHITKGETHVPFVVHGREGIENGGGEHDLEKAEKLGKRAWGTLQLVFHLVFGWPAYLLWGATGGPKYGTSNHFVPVKPFNTNLWPASWPLKVWRSDLGIGAMLGVLGLVASKIGGARLAMLYGAPYLFTNAWLVLYTWLQHTDVDVPHLTNDEFSYMRGAFLTVDRPYGRVFDWLHHKIGSTHVAHHIDCTIPHYHAREATDAIAKAFPKAYLYDPTPIHTALWRVASNCIAVKLQPFGGRYTWVPVGSQ</sequence>
<dbReference type="PANTHER" id="PTHR32100">
    <property type="entry name" value="OMEGA-6 FATTY ACID DESATURASE, CHLOROPLASTIC"/>
    <property type="match status" value="1"/>
</dbReference>
<evidence type="ECO:0000256" key="1">
    <source>
        <dbReference type="SAM" id="Phobius"/>
    </source>
</evidence>
<evidence type="ECO:0000259" key="2">
    <source>
        <dbReference type="Pfam" id="PF00487"/>
    </source>
</evidence>
<evidence type="ECO:0000313" key="4">
    <source>
        <dbReference type="Proteomes" id="UP000013827"/>
    </source>
</evidence>
<dbReference type="GO" id="GO:0016491">
    <property type="term" value="F:oxidoreductase activity"/>
    <property type="evidence" value="ECO:0007669"/>
    <property type="project" value="InterPro"/>
</dbReference>
<dbReference type="RefSeq" id="XP_005780976.1">
    <property type="nucleotide sequence ID" value="XM_005780919.1"/>
</dbReference>
<organism evidence="3 4">
    <name type="scientific">Emiliania huxleyi (strain CCMP1516)</name>
    <dbReference type="NCBI Taxonomy" id="280463"/>
    <lineage>
        <taxon>Eukaryota</taxon>
        <taxon>Haptista</taxon>
        <taxon>Haptophyta</taxon>
        <taxon>Prymnesiophyceae</taxon>
        <taxon>Isochrysidales</taxon>
        <taxon>Noelaerhabdaceae</taxon>
        <taxon>Emiliania</taxon>
    </lineage>
</organism>
<keyword evidence="1" id="KW-0812">Transmembrane</keyword>
<dbReference type="EnsemblProtists" id="EOD16139">
    <property type="protein sequence ID" value="EOD16139"/>
    <property type="gene ID" value="EMIHUDRAFT_76102"/>
</dbReference>
<feature type="domain" description="Fatty acid desaturase" evidence="2">
    <location>
        <begin position="60"/>
        <end position="337"/>
    </location>
</feature>
<dbReference type="KEGG" id="ehx:EMIHUDRAFT_76102"/>
<keyword evidence="1" id="KW-1133">Transmembrane helix</keyword>
<dbReference type="eggNOG" id="ENOG502QQNB">
    <property type="taxonomic scope" value="Eukaryota"/>
</dbReference>
<dbReference type="RefSeq" id="XP_005768568.1">
    <property type="nucleotide sequence ID" value="XM_005768511.1"/>
</dbReference>
<dbReference type="STRING" id="2903.R1D0M8"/>
<dbReference type="OMA" id="DTVFVPW"/>
<dbReference type="KEGG" id="ehx:EMIHUDRAFT_309902"/>
<feature type="transmembrane region" description="Helical" evidence="1">
    <location>
        <begin position="31"/>
        <end position="51"/>
    </location>
</feature>
<dbReference type="PaxDb" id="2903-EOD16139"/>
<feature type="transmembrane region" description="Helical" evidence="1">
    <location>
        <begin position="57"/>
        <end position="79"/>
    </location>
</feature>
<dbReference type="EnsemblProtists" id="EOD28547">
    <property type="protein sequence ID" value="EOD28547"/>
    <property type="gene ID" value="EMIHUDRAFT_309902"/>
</dbReference>
<protein>
    <recommendedName>
        <fullName evidence="2">Fatty acid desaturase domain-containing protein</fullName>
    </recommendedName>
</protein>
<dbReference type="InterPro" id="IPR012171">
    <property type="entry name" value="Fatty_acid_desaturase"/>
</dbReference>
<reference evidence="3" key="2">
    <citation type="submission" date="2024-10" db="UniProtKB">
        <authorList>
            <consortium name="EnsemblProtists"/>
        </authorList>
    </citation>
    <scope>IDENTIFICATION</scope>
</reference>
<dbReference type="AlphaFoldDB" id="A0A0D3IY04"/>
<accession>A0A0D3IY04</accession>
<keyword evidence="1" id="KW-0472">Membrane</keyword>
<dbReference type="InterPro" id="IPR005804">
    <property type="entry name" value="FA_desaturase_dom"/>
</dbReference>
<keyword evidence="4" id="KW-1185">Reference proteome</keyword>
<dbReference type="CDD" id="cd03507">
    <property type="entry name" value="Delta12-FADS-like"/>
    <property type="match status" value="1"/>
</dbReference>
<evidence type="ECO:0000313" key="3">
    <source>
        <dbReference type="EnsemblProtists" id="EOD16139"/>
    </source>
</evidence>
<name>A0A0D3IY04_EMIH1</name>
<dbReference type="GO" id="GO:0006629">
    <property type="term" value="P:lipid metabolic process"/>
    <property type="evidence" value="ECO:0007669"/>
    <property type="project" value="InterPro"/>
</dbReference>
<dbReference type="Pfam" id="PF00487">
    <property type="entry name" value="FA_desaturase"/>
    <property type="match status" value="1"/>
</dbReference>